<evidence type="ECO:0000313" key="1">
    <source>
        <dbReference type="EMBL" id="AZL58293.1"/>
    </source>
</evidence>
<accession>A0A3S8U3V5</accession>
<dbReference type="PROSITE" id="PS51257">
    <property type="entry name" value="PROKAR_LIPOPROTEIN"/>
    <property type="match status" value="1"/>
</dbReference>
<keyword evidence="2" id="KW-1185">Reference proteome</keyword>
<dbReference type="Proteomes" id="UP000282002">
    <property type="component" value="Chromosome"/>
</dbReference>
<evidence type="ECO:0000313" key="2">
    <source>
        <dbReference type="Proteomes" id="UP000282002"/>
    </source>
</evidence>
<protein>
    <submittedName>
        <fullName evidence="1">Uncharacterized protein</fullName>
    </submittedName>
</protein>
<gene>
    <name evidence="1" type="ORF">EI545_05220</name>
</gene>
<organism evidence="1 2">
    <name type="scientific">Tabrizicola piscis</name>
    <dbReference type="NCBI Taxonomy" id="2494374"/>
    <lineage>
        <taxon>Bacteria</taxon>
        <taxon>Pseudomonadati</taxon>
        <taxon>Pseudomonadota</taxon>
        <taxon>Alphaproteobacteria</taxon>
        <taxon>Rhodobacterales</taxon>
        <taxon>Paracoccaceae</taxon>
        <taxon>Tabrizicola</taxon>
    </lineage>
</organism>
<dbReference type="AlphaFoldDB" id="A0A3S8U3V5"/>
<proteinExistence type="predicted"/>
<dbReference type="EMBL" id="CP034328">
    <property type="protein sequence ID" value="AZL58293.1"/>
    <property type="molecule type" value="Genomic_DNA"/>
</dbReference>
<name>A0A3S8U3V5_9RHOB</name>
<sequence length="68" mass="7058">MTARLWTIVSALVVTGCIEADADDPDSPAVVRSVQGQVNGLGVAAMLTLAYVPALFRDVTTPFNPSAP</sequence>
<reference evidence="1 2" key="1">
    <citation type="submission" date="2018-12" db="EMBL/GenBank/DDBJ databases">
        <title>Complete genome sequencing of Tabrizicola sp. K13M18.</title>
        <authorList>
            <person name="Bae J.-W."/>
        </authorList>
    </citation>
    <scope>NUCLEOTIDE SEQUENCE [LARGE SCALE GENOMIC DNA]</scope>
    <source>
        <strain evidence="1 2">K13M18</strain>
    </source>
</reference>
<dbReference type="KEGG" id="taw:EI545_05220"/>